<sequence length="56" mass="6229">MYLWLDHATNSIASTVASTIRMGSKISMMAIYARDASDAKRDYSPVVGWFFGGRPK</sequence>
<reference evidence="2" key="2">
    <citation type="submission" date="2015-04" db="EMBL/GenBank/DDBJ databases">
        <title>The complete genome sequence of Erythrobacter sp. s21-N3.</title>
        <authorList>
            <person name="Zhuang L."/>
            <person name="Liu Y."/>
            <person name="Shao Z."/>
        </authorList>
    </citation>
    <scope>NUCLEOTIDE SEQUENCE [LARGE SCALE GENOMIC DNA]</scope>
    <source>
        <strain evidence="2">s21-N3</strain>
    </source>
</reference>
<dbReference type="KEGG" id="ery:CP97_14795"/>
<protein>
    <submittedName>
        <fullName evidence="1">Uncharacterized protein</fullName>
    </submittedName>
</protein>
<gene>
    <name evidence="1" type="ORF">CP97_14795</name>
</gene>
<organism evidence="1 2">
    <name type="scientific">Aurantiacibacter atlanticus</name>
    <dbReference type="NCBI Taxonomy" id="1648404"/>
    <lineage>
        <taxon>Bacteria</taxon>
        <taxon>Pseudomonadati</taxon>
        <taxon>Pseudomonadota</taxon>
        <taxon>Alphaproteobacteria</taxon>
        <taxon>Sphingomonadales</taxon>
        <taxon>Erythrobacteraceae</taxon>
        <taxon>Aurantiacibacter</taxon>
    </lineage>
</organism>
<accession>A0A161I493</accession>
<evidence type="ECO:0000313" key="2">
    <source>
        <dbReference type="Proteomes" id="UP000059113"/>
    </source>
</evidence>
<evidence type="ECO:0000313" key="1">
    <source>
        <dbReference type="EMBL" id="ANC50481.1"/>
    </source>
</evidence>
<dbReference type="AlphaFoldDB" id="A0A161I493"/>
<name>A0A161I493_9SPHN</name>
<keyword evidence="2" id="KW-1185">Reference proteome</keyword>
<proteinExistence type="predicted"/>
<dbReference type="EMBL" id="CP011310">
    <property type="protein sequence ID" value="ANC50481.1"/>
    <property type="molecule type" value="Genomic_DNA"/>
</dbReference>
<dbReference type="Proteomes" id="UP000059113">
    <property type="component" value="Chromosome"/>
</dbReference>
<reference evidence="1 2" key="1">
    <citation type="journal article" date="2015" name="Int. J. Syst. Evol. Microbiol.">
        <title>Erythrobacter atlanticus sp. nov., a bacterium from ocean sediment able to degrade polycyclic aromatic hydrocarbons.</title>
        <authorList>
            <person name="Zhuang L."/>
            <person name="Liu Y."/>
            <person name="Wang L."/>
            <person name="Wang W."/>
            <person name="Shao Z."/>
        </authorList>
    </citation>
    <scope>NUCLEOTIDE SEQUENCE [LARGE SCALE GENOMIC DNA]</scope>
    <source>
        <strain evidence="2">s21-N3</strain>
    </source>
</reference>